<proteinExistence type="predicted"/>
<evidence type="ECO:0000313" key="1">
    <source>
        <dbReference type="EMBL" id="MED6164839.1"/>
    </source>
</evidence>
<reference evidence="1 2" key="1">
    <citation type="journal article" date="2023" name="Plants (Basel)">
        <title>Bridging the Gap: Combining Genomics and Transcriptomics Approaches to Understand Stylosanthes scabra, an Orphan Legume from the Brazilian Caatinga.</title>
        <authorList>
            <person name="Ferreira-Neto J.R.C."/>
            <person name="da Silva M.D."/>
            <person name="Binneck E."/>
            <person name="de Melo N.F."/>
            <person name="da Silva R.H."/>
            <person name="de Melo A.L.T.M."/>
            <person name="Pandolfi V."/>
            <person name="Bustamante F.O."/>
            <person name="Brasileiro-Vidal A.C."/>
            <person name="Benko-Iseppon A.M."/>
        </authorList>
    </citation>
    <scope>NUCLEOTIDE SEQUENCE [LARGE SCALE GENOMIC DNA]</scope>
    <source>
        <tissue evidence="1">Leaves</tissue>
    </source>
</reference>
<accession>A0ABU6UUT0</accession>
<organism evidence="1 2">
    <name type="scientific">Stylosanthes scabra</name>
    <dbReference type="NCBI Taxonomy" id="79078"/>
    <lineage>
        <taxon>Eukaryota</taxon>
        <taxon>Viridiplantae</taxon>
        <taxon>Streptophyta</taxon>
        <taxon>Embryophyta</taxon>
        <taxon>Tracheophyta</taxon>
        <taxon>Spermatophyta</taxon>
        <taxon>Magnoliopsida</taxon>
        <taxon>eudicotyledons</taxon>
        <taxon>Gunneridae</taxon>
        <taxon>Pentapetalae</taxon>
        <taxon>rosids</taxon>
        <taxon>fabids</taxon>
        <taxon>Fabales</taxon>
        <taxon>Fabaceae</taxon>
        <taxon>Papilionoideae</taxon>
        <taxon>50 kb inversion clade</taxon>
        <taxon>dalbergioids sensu lato</taxon>
        <taxon>Dalbergieae</taxon>
        <taxon>Pterocarpus clade</taxon>
        <taxon>Stylosanthes</taxon>
    </lineage>
</organism>
<sequence>MLLTLMQKFVFEDLDEYAKCTQENDVFNKNKTLQPTHHVGLCNSPSKGGCQPHGSEVPMCYKVAFRPSKDIRILDTELMVATYIFGQDFENSDILVDSPHCNGSREAFKTLVPGSGIIDDVLILVAEMMTNRQDNHKWFLPPGFAQIAIQLINVSSGTLSFKRQRYMPKFERLEKFLMIIDLVEHELVYLDSLKSNEEKPSRVQAMKDVACFLGGLIDNELIYDNPMPISKNELAEPKICQQKKDTLDCGIWVSQWITMSNVWDAQDLEEVNEYSRMRLAIDLVLNDYNPKREEIVRTAMNAWNIKSKA</sequence>
<name>A0ABU6UUT0_9FABA</name>
<dbReference type="InterPro" id="IPR038765">
    <property type="entry name" value="Papain-like_cys_pep_sf"/>
</dbReference>
<gene>
    <name evidence="1" type="ORF">PIB30_093944</name>
</gene>
<dbReference type="SUPFAM" id="SSF54001">
    <property type="entry name" value="Cysteine proteinases"/>
    <property type="match status" value="1"/>
</dbReference>
<evidence type="ECO:0000313" key="2">
    <source>
        <dbReference type="Proteomes" id="UP001341840"/>
    </source>
</evidence>
<dbReference type="Proteomes" id="UP001341840">
    <property type="component" value="Unassembled WGS sequence"/>
</dbReference>
<dbReference type="Gene3D" id="3.40.395.10">
    <property type="entry name" value="Adenoviral Proteinase, Chain A"/>
    <property type="match status" value="1"/>
</dbReference>
<keyword evidence="2" id="KW-1185">Reference proteome</keyword>
<protein>
    <recommendedName>
        <fullName evidence="3">Ubiquitin-like protease family profile domain-containing protein</fullName>
    </recommendedName>
</protein>
<evidence type="ECO:0008006" key="3">
    <source>
        <dbReference type="Google" id="ProtNLM"/>
    </source>
</evidence>
<dbReference type="EMBL" id="JASCZI010122867">
    <property type="protein sequence ID" value="MED6164839.1"/>
    <property type="molecule type" value="Genomic_DNA"/>
</dbReference>
<comment type="caution">
    <text evidence="1">The sequence shown here is derived from an EMBL/GenBank/DDBJ whole genome shotgun (WGS) entry which is preliminary data.</text>
</comment>